<comment type="similarity">
    <text evidence="2 10">Belongs to the GSP K family.</text>
</comment>
<keyword evidence="5 10" id="KW-0997">Cell inner membrane</keyword>
<dbReference type="PIRSF" id="PIRSF002786">
    <property type="entry name" value="XcpX"/>
    <property type="match status" value="1"/>
</dbReference>
<evidence type="ECO:0000313" key="13">
    <source>
        <dbReference type="EMBL" id="TQE99723.1"/>
    </source>
</evidence>
<evidence type="ECO:0000256" key="1">
    <source>
        <dbReference type="ARBA" id="ARBA00004533"/>
    </source>
</evidence>
<dbReference type="Pfam" id="PF21687">
    <property type="entry name" value="T2SSK_1st"/>
    <property type="match status" value="1"/>
</dbReference>
<name>A0A540VUB1_9GAMM</name>
<evidence type="ECO:0000313" key="12">
    <source>
        <dbReference type="EMBL" id="TQE99593.1"/>
    </source>
</evidence>
<keyword evidence="3 10" id="KW-0813">Transport</keyword>
<keyword evidence="4 10" id="KW-1003">Cell membrane</keyword>
<keyword evidence="9 10" id="KW-0472">Membrane</keyword>
<evidence type="ECO:0000256" key="4">
    <source>
        <dbReference type="ARBA" id="ARBA00022475"/>
    </source>
</evidence>
<evidence type="ECO:0000256" key="10">
    <source>
        <dbReference type="PIRNR" id="PIRNR002786"/>
    </source>
</evidence>
<dbReference type="EMBL" id="VIFK01000051">
    <property type="protein sequence ID" value="TQE99593.1"/>
    <property type="molecule type" value="Genomic_DNA"/>
</dbReference>
<evidence type="ECO:0000259" key="11">
    <source>
        <dbReference type="Pfam" id="PF21687"/>
    </source>
</evidence>
<dbReference type="AlphaFoldDB" id="A0A540VUB1"/>
<dbReference type="GO" id="GO:0009306">
    <property type="term" value="P:protein secretion"/>
    <property type="evidence" value="ECO:0007669"/>
    <property type="project" value="InterPro"/>
</dbReference>
<proteinExistence type="inferred from homology"/>
<evidence type="ECO:0000256" key="5">
    <source>
        <dbReference type="ARBA" id="ARBA00022519"/>
    </source>
</evidence>
<keyword evidence="7" id="KW-0653">Protein transport</keyword>
<dbReference type="Gene3D" id="1.10.40.60">
    <property type="entry name" value="EpsJ-like"/>
    <property type="match status" value="1"/>
</dbReference>
<reference evidence="13 14" key="1">
    <citation type="submission" date="2019-06" db="EMBL/GenBank/DDBJ databases">
        <title>Metagenome assembled Genome of Spiribacter salinus SL48-SHIP from the microbial mat of Salt Lake 48 (Novosibirsk region, Russia).</title>
        <authorList>
            <person name="Shipova A."/>
            <person name="Rozanov A.S."/>
            <person name="Bryanskaya A.V."/>
            <person name="Peltek S.E."/>
        </authorList>
    </citation>
    <scope>NUCLEOTIDE SEQUENCE [LARGE SCALE GENOMIC DNA]</scope>
    <source>
        <strain evidence="13">SL48-SHIP-2</strain>
    </source>
</reference>
<keyword evidence="6" id="KW-0812">Transmembrane</keyword>
<dbReference type="InterPro" id="IPR049031">
    <property type="entry name" value="T2SSK_SAM-like_1st"/>
</dbReference>
<dbReference type="GO" id="GO:0005886">
    <property type="term" value="C:plasma membrane"/>
    <property type="evidence" value="ECO:0007669"/>
    <property type="project" value="UniProtKB-SubCell"/>
</dbReference>
<dbReference type="InterPro" id="IPR038072">
    <property type="entry name" value="GspK_central_sf"/>
</dbReference>
<dbReference type="SUPFAM" id="SSF158544">
    <property type="entry name" value="GspK insert domain-like"/>
    <property type="match status" value="1"/>
</dbReference>
<evidence type="ECO:0000256" key="3">
    <source>
        <dbReference type="ARBA" id="ARBA00022448"/>
    </source>
</evidence>
<evidence type="ECO:0000256" key="8">
    <source>
        <dbReference type="ARBA" id="ARBA00022989"/>
    </source>
</evidence>
<dbReference type="InterPro" id="IPR005628">
    <property type="entry name" value="GspK"/>
</dbReference>
<evidence type="ECO:0000256" key="9">
    <source>
        <dbReference type="ARBA" id="ARBA00023136"/>
    </source>
</evidence>
<comment type="subcellular location">
    <subcellularLocation>
        <location evidence="1 10">Cell inner membrane</location>
    </subcellularLocation>
</comment>
<dbReference type="EMBL" id="VIFK01000042">
    <property type="protein sequence ID" value="TQE99723.1"/>
    <property type="molecule type" value="Genomic_DNA"/>
</dbReference>
<keyword evidence="8" id="KW-1133">Transmembrane helix</keyword>
<dbReference type="PANTHER" id="PTHR38831">
    <property type="entry name" value="TYPE II SECRETION SYSTEM PROTEIN K"/>
    <property type="match status" value="1"/>
</dbReference>
<comment type="caution">
    <text evidence="13">The sequence shown here is derived from an EMBL/GenBank/DDBJ whole genome shotgun (WGS) entry which is preliminary data.</text>
</comment>
<organism evidence="13 14">
    <name type="scientific">Spiribacter salinus</name>
    <dbReference type="NCBI Taxonomy" id="1335746"/>
    <lineage>
        <taxon>Bacteria</taxon>
        <taxon>Pseudomonadati</taxon>
        <taxon>Pseudomonadota</taxon>
        <taxon>Gammaproteobacteria</taxon>
        <taxon>Chromatiales</taxon>
        <taxon>Ectothiorhodospiraceae</taxon>
        <taxon>Spiribacter</taxon>
    </lineage>
</organism>
<dbReference type="Proteomes" id="UP000315400">
    <property type="component" value="Unassembled WGS sequence"/>
</dbReference>
<gene>
    <name evidence="13" type="ORF">FKY71_07065</name>
    <name evidence="12" type="ORF">FKY71_07855</name>
</gene>
<dbReference type="PANTHER" id="PTHR38831:SF2">
    <property type="entry name" value="TYPE II SECRETION SYSTEM PROTEIN K"/>
    <property type="match status" value="1"/>
</dbReference>
<accession>A0A540VUB1</accession>
<evidence type="ECO:0000256" key="7">
    <source>
        <dbReference type="ARBA" id="ARBA00022927"/>
    </source>
</evidence>
<sequence>MRRQAGVALVIVLWALVLLSAVAVSYGTTVRSELRIARNHYDQAQAAMLAEAGVSLALFELRRQVRADSDWVGRTQSLEDDGSTINWSVRNGAGMVDINAAGPVLLDRLLQPVVADPGQRQQLVGAIEDWRDPDSLRRLNGAEARDYSAAGREYGPRNAPFAHPVELLQVLGMTPEVFHAIRPFLTTAGGLGGINPRYAPAQLLVWLEAGSAEEVDNYVAARAAGSQAGLPGLDAAPQVFVAGTSNYYQIEASGRLDGGAGARLTALWETVDSAVNGGRLLTWAWGSEGEKYGD</sequence>
<evidence type="ECO:0000256" key="6">
    <source>
        <dbReference type="ARBA" id="ARBA00022692"/>
    </source>
</evidence>
<protein>
    <recommendedName>
        <fullName evidence="10">Type II secretion system protein K</fullName>
    </recommendedName>
</protein>
<feature type="domain" description="T2SS protein K first SAM-like" evidence="11">
    <location>
        <begin position="103"/>
        <end position="186"/>
    </location>
</feature>
<evidence type="ECO:0000313" key="14">
    <source>
        <dbReference type="Proteomes" id="UP000315400"/>
    </source>
</evidence>
<evidence type="ECO:0000256" key="2">
    <source>
        <dbReference type="ARBA" id="ARBA00007246"/>
    </source>
</evidence>